<feature type="region of interest" description="Disordered" evidence="1">
    <location>
        <begin position="477"/>
        <end position="508"/>
    </location>
</feature>
<dbReference type="InterPro" id="IPR011990">
    <property type="entry name" value="TPR-like_helical_dom_sf"/>
</dbReference>
<sequence length="508" mass="54976">MIARVVCGLMLVLCPWAAEAAPMLVASSSHFRIFSNQSDAQLRSFAGQLERYDALLHHITGIQDDTSVPPLTIYVVTDPSDVGMGSNILGYYASFAAGPFAVVPRKVYGISTAGVPQIVLFHEYAHHFMLQNFPALYSPWFVEGFAEFYSTTQITDTGANIGQPEPLRINDLMLNWTTSLPYLLAPGDKALTVAQTSELYARAWLLVHYLTLSSRRGGQISAYLKARSGGMGEEAAFQAAFHVSIQDMDKELRTYFAPHQLPYAAVDAPASGVVSVRPASAGEVALTKLVPRLRWLQNDEDWLATSKPGIADKISVEHHADQLAADARVAGRKQPDDMALQTIVAECELAAGQMDAARETASAILKVQPGDARAHLALGMAIIAGAKPGDMSAVLDGRKEIVAANRAAPDDPMPLIAYYRSFADHGLQPTALAVQGLERAQQLAPQDEQVRLMLAREEIALKRYRAAVTLLRPVAFAPHPGPRRDEAQKLLASLPDEHEQAPPAVAGS</sequence>
<evidence type="ECO:0000313" key="4">
    <source>
        <dbReference type="Proteomes" id="UP001160625"/>
    </source>
</evidence>
<proteinExistence type="predicted"/>
<dbReference type="Gene3D" id="1.25.40.10">
    <property type="entry name" value="Tetratricopeptide repeat domain"/>
    <property type="match status" value="1"/>
</dbReference>
<comment type="caution">
    <text evidence="3">The sequence shown here is derived from an EMBL/GenBank/DDBJ whole genome shotgun (WGS) entry which is preliminary data.</text>
</comment>
<name>A0ABT6N0W5_9SPHN</name>
<gene>
    <name evidence="3" type="ORF">QGN17_08130</name>
</gene>
<evidence type="ECO:0000313" key="3">
    <source>
        <dbReference type="EMBL" id="MDH7638696.1"/>
    </source>
</evidence>
<evidence type="ECO:0008006" key="5">
    <source>
        <dbReference type="Google" id="ProtNLM"/>
    </source>
</evidence>
<keyword evidence="4" id="KW-1185">Reference proteome</keyword>
<keyword evidence="2" id="KW-0732">Signal</keyword>
<reference evidence="3" key="1">
    <citation type="submission" date="2023-04" db="EMBL/GenBank/DDBJ databases">
        <title>Sphingomonas sp. MAHUQ-71 isolated from rice field.</title>
        <authorList>
            <person name="Huq M.A."/>
        </authorList>
    </citation>
    <scope>NUCLEOTIDE SEQUENCE</scope>
    <source>
        <strain evidence="3">MAHUQ-71</strain>
    </source>
</reference>
<evidence type="ECO:0000256" key="2">
    <source>
        <dbReference type="SAM" id="SignalP"/>
    </source>
</evidence>
<dbReference type="EMBL" id="JARYGZ010000001">
    <property type="protein sequence ID" value="MDH7638696.1"/>
    <property type="molecule type" value="Genomic_DNA"/>
</dbReference>
<organism evidence="3 4">
    <name type="scientific">Sphingomonas oryzagri</name>
    <dbReference type="NCBI Taxonomy" id="3042314"/>
    <lineage>
        <taxon>Bacteria</taxon>
        <taxon>Pseudomonadati</taxon>
        <taxon>Pseudomonadota</taxon>
        <taxon>Alphaproteobacteria</taxon>
        <taxon>Sphingomonadales</taxon>
        <taxon>Sphingomonadaceae</taxon>
        <taxon>Sphingomonas</taxon>
    </lineage>
</organism>
<feature type="chain" id="PRO_5046665201" description="DUF1570 domain-containing protein" evidence="2">
    <location>
        <begin position="21"/>
        <end position="508"/>
    </location>
</feature>
<evidence type="ECO:0000256" key="1">
    <source>
        <dbReference type="SAM" id="MobiDB-lite"/>
    </source>
</evidence>
<dbReference type="Proteomes" id="UP001160625">
    <property type="component" value="Unassembled WGS sequence"/>
</dbReference>
<dbReference type="SUPFAM" id="SSF48452">
    <property type="entry name" value="TPR-like"/>
    <property type="match status" value="1"/>
</dbReference>
<feature type="signal peptide" evidence="2">
    <location>
        <begin position="1"/>
        <end position="20"/>
    </location>
</feature>
<dbReference type="RefSeq" id="WP_281043979.1">
    <property type="nucleotide sequence ID" value="NZ_JARYGZ010000001.1"/>
</dbReference>
<protein>
    <recommendedName>
        <fullName evidence="5">DUF1570 domain-containing protein</fullName>
    </recommendedName>
</protein>
<accession>A0ABT6N0W5</accession>